<evidence type="ECO:0000256" key="2">
    <source>
        <dbReference type="ARBA" id="ARBA00007362"/>
    </source>
</evidence>
<keyword evidence="4 6" id="KW-1133">Transmembrane helix</keyword>
<evidence type="ECO:0000313" key="9">
    <source>
        <dbReference type="Proteomes" id="UP000325292"/>
    </source>
</evidence>
<feature type="transmembrane region" description="Helical" evidence="6">
    <location>
        <begin position="89"/>
        <end position="107"/>
    </location>
</feature>
<protein>
    <submittedName>
        <fullName evidence="8">EamA family transporter</fullName>
    </submittedName>
</protein>
<accession>A0ABM6RR80</accession>
<feature type="transmembrane region" description="Helical" evidence="6">
    <location>
        <begin position="36"/>
        <end position="53"/>
    </location>
</feature>
<feature type="domain" description="EamA" evidence="7">
    <location>
        <begin position="8"/>
        <end position="135"/>
    </location>
</feature>
<evidence type="ECO:0000256" key="4">
    <source>
        <dbReference type="ARBA" id="ARBA00022989"/>
    </source>
</evidence>
<feature type="transmembrane region" description="Helical" evidence="6">
    <location>
        <begin position="170"/>
        <end position="191"/>
    </location>
</feature>
<dbReference type="InterPro" id="IPR000620">
    <property type="entry name" value="EamA_dom"/>
</dbReference>
<feature type="transmembrane region" description="Helical" evidence="6">
    <location>
        <begin position="203"/>
        <end position="222"/>
    </location>
</feature>
<keyword evidence="9" id="KW-1185">Reference proteome</keyword>
<evidence type="ECO:0000259" key="7">
    <source>
        <dbReference type="Pfam" id="PF00892"/>
    </source>
</evidence>
<organism evidence="8 9">
    <name type="scientific">Sulfobacillus thermotolerans</name>
    <dbReference type="NCBI Taxonomy" id="338644"/>
    <lineage>
        <taxon>Bacteria</taxon>
        <taxon>Bacillati</taxon>
        <taxon>Bacillota</taxon>
        <taxon>Clostridia</taxon>
        <taxon>Eubacteriales</taxon>
        <taxon>Clostridiales Family XVII. Incertae Sedis</taxon>
        <taxon>Sulfobacillus</taxon>
    </lineage>
</organism>
<feature type="transmembrane region" description="Helical" evidence="6">
    <location>
        <begin position="60"/>
        <end position="77"/>
    </location>
</feature>
<feature type="transmembrane region" description="Helical" evidence="6">
    <location>
        <begin position="259"/>
        <end position="279"/>
    </location>
</feature>
<feature type="transmembrane region" description="Helical" evidence="6">
    <location>
        <begin position="143"/>
        <end position="163"/>
    </location>
</feature>
<sequence length="291" mass="31345">MNRRGFVISMALVVLSWGLNYVVTKIGVGHYPPADFVFWRFLATAVLTVPWMMRQYPTSLVAVVKLVILGVTGVTLYQLSFTTALHDTLAANVAFLFDLSPLMTLVGQRLMRLRPSGPQMFLGAGISLIGVLLLVGASTGGTILGDGYALLAALLWALFTLLTDRFHLPISGIALTGWMSVFGTIGILPWMRWNQVVPHGMDIWGPLAYTVVFVTIMGLSLWQNAVMAVGGGKASLYLYVIPVIAAVAGWIVLGEKLGLLEGVGAVLIVLGVTVAEGVWHFRRVGKHPAAE</sequence>
<feature type="domain" description="EamA" evidence="7">
    <location>
        <begin position="144"/>
        <end position="274"/>
    </location>
</feature>
<comment type="subcellular location">
    <subcellularLocation>
        <location evidence="1">Membrane</location>
        <topology evidence="1">Multi-pass membrane protein</topology>
    </subcellularLocation>
</comment>
<evidence type="ECO:0000256" key="5">
    <source>
        <dbReference type="ARBA" id="ARBA00023136"/>
    </source>
</evidence>
<feature type="transmembrane region" description="Helical" evidence="6">
    <location>
        <begin position="119"/>
        <end position="137"/>
    </location>
</feature>
<dbReference type="PANTHER" id="PTHR32322:SF2">
    <property type="entry name" value="EAMA DOMAIN-CONTAINING PROTEIN"/>
    <property type="match status" value="1"/>
</dbReference>
<dbReference type="InterPro" id="IPR050638">
    <property type="entry name" value="AA-Vitamin_Transporters"/>
</dbReference>
<keyword evidence="3 6" id="KW-0812">Transmembrane</keyword>
<dbReference type="PANTHER" id="PTHR32322">
    <property type="entry name" value="INNER MEMBRANE TRANSPORTER"/>
    <property type="match status" value="1"/>
</dbReference>
<proteinExistence type="inferred from homology"/>
<name>A0ABM6RR80_9FIRM</name>
<dbReference type="SUPFAM" id="SSF103481">
    <property type="entry name" value="Multidrug resistance efflux transporter EmrE"/>
    <property type="match status" value="2"/>
</dbReference>
<dbReference type="EMBL" id="CP019454">
    <property type="protein sequence ID" value="AUW93945.1"/>
    <property type="molecule type" value="Genomic_DNA"/>
</dbReference>
<dbReference type="Pfam" id="PF00892">
    <property type="entry name" value="EamA"/>
    <property type="match status" value="2"/>
</dbReference>
<feature type="transmembrane region" description="Helical" evidence="6">
    <location>
        <begin position="234"/>
        <end position="253"/>
    </location>
</feature>
<evidence type="ECO:0000313" key="8">
    <source>
        <dbReference type="EMBL" id="AUW93945.1"/>
    </source>
</evidence>
<comment type="similarity">
    <text evidence="2">Belongs to the EamA transporter family.</text>
</comment>
<gene>
    <name evidence="8" type="ORF">BXT84_08285</name>
</gene>
<evidence type="ECO:0000256" key="6">
    <source>
        <dbReference type="SAM" id="Phobius"/>
    </source>
</evidence>
<dbReference type="InterPro" id="IPR037185">
    <property type="entry name" value="EmrE-like"/>
</dbReference>
<reference evidence="8 9" key="1">
    <citation type="journal article" date="2019" name="Sci. Rep.">
        <title>Sulfobacillus thermotolerans: new insights into resistance and metabolic capacities of acidophilic chemolithotrophs.</title>
        <authorList>
            <person name="Panyushkina A.E."/>
            <person name="Babenko V.V."/>
            <person name="Nikitina A.S."/>
            <person name="Selezneva O.V."/>
            <person name="Tsaplina I.A."/>
            <person name="Letarova M.A."/>
            <person name="Kostryukova E.S."/>
            <person name="Letarov A.V."/>
        </authorList>
    </citation>
    <scope>NUCLEOTIDE SEQUENCE [LARGE SCALE GENOMIC DNA]</scope>
    <source>
        <strain evidence="8 9">Kr1</strain>
    </source>
</reference>
<dbReference type="Proteomes" id="UP000325292">
    <property type="component" value="Chromosome"/>
</dbReference>
<evidence type="ECO:0000256" key="3">
    <source>
        <dbReference type="ARBA" id="ARBA00022692"/>
    </source>
</evidence>
<keyword evidence="5 6" id="KW-0472">Membrane</keyword>
<evidence type="ECO:0000256" key="1">
    <source>
        <dbReference type="ARBA" id="ARBA00004141"/>
    </source>
</evidence>